<comment type="caution">
    <text evidence="2">The sequence shown here is derived from an EMBL/GenBank/DDBJ whole genome shotgun (WGS) entry which is preliminary data.</text>
</comment>
<keyword evidence="3" id="KW-1185">Reference proteome</keyword>
<dbReference type="RefSeq" id="WP_393014455.1">
    <property type="nucleotide sequence ID" value="NZ_JAZAQF010000083.1"/>
</dbReference>
<name>A0ABW7CCI7_9CYAN</name>
<feature type="domain" description="Restriction endonuclease type I HsdR N-terminal" evidence="1">
    <location>
        <begin position="107"/>
        <end position="174"/>
    </location>
</feature>
<sequence>MPIAATDAITSLAVAEQTLALARWEEGGDFFTEWRDRLPPLLEGDRAALAQLRRRYLYQRSAGQLLEETVNLLLTLPLLAIAGFYDPPFQICAEPSVELAIGDGDETLQGRLDVLVLRDRLWIVVIESKKTALSVWTALPQSLAYLAANPDPDRPSFGFVTNGDEMFFVKLQQQPRRCYDLSRLFSPLTSLEELAITTQILRNLGNQ</sequence>
<dbReference type="Pfam" id="PF04313">
    <property type="entry name" value="HSDR_N"/>
    <property type="match status" value="1"/>
</dbReference>
<gene>
    <name evidence="2" type="ORF">VPK24_14545</name>
</gene>
<evidence type="ECO:0000259" key="1">
    <source>
        <dbReference type="Pfam" id="PF04313"/>
    </source>
</evidence>
<organism evidence="2 3">
    <name type="scientific">Limnothrix redekei LRLZ20PSL1</name>
    <dbReference type="NCBI Taxonomy" id="3112953"/>
    <lineage>
        <taxon>Bacteria</taxon>
        <taxon>Bacillati</taxon>
        <taxon>Cyanobacteriota</taxon>
        <taxon>Cyanophyceae</taxon>
        <taxon>Pseudanabaenales</taxon>
        <taxon>Pseudanabaenaceae</taxon>
        <taxon>Limnothrix</taxon>
    </lineage>
</organism>
<dbReference type="Proteomes" id="UP001604335">
    <property type="component" value="Unassembled WGS sequence"/>
</dbReference>
<dbReference type="EMBL" id="JAZAQF010000083">
    <property type="protein sequence ID" value="MFG3818863.1"/>
    <property type="molecule type" value="Genomic_DNA"/>
</dbReference>
<keyword evidence="2" id="KW-0540">Nuclease</keyword>
<proteinExistence type="predicted"/>
<dbReference type="InterPro" id="IPR007409">
    <property type="entry name" value="Restrct_endonuc_type1_HsdR_N"/>
</dbReference>
<accession>A0ABW7CCI7</accession>
<evidence type="ECO:0000313" key="3">
    <source>
        <dbReference type="Proteomes" id="UP001604335"/>
    </source>
</evidence>
<keyword evidence="2" id="KW-0255">Endonuclease</keyword>
<evidence type="ECO:0000313" key="2">
    <source>
        <dbReference type="EMBL" id="MFG3818863.1"/>
    </source>
</evidence>
<reference evidence="3" key="1">
    <citation type="journal article" date="2024" name="Algal Res.">
        <title>Biochemical, toxicological and genomic investigation of a high-biomass producing Limnothrix strain isolated from Italian shallow drinking water reservoir.</title>
        <authorList>
            <person name="Simonazzi M."/>
            <person name="Shishido T.K."/>
            <person name="Delbaje E."/>
            <person name="Wahlsten M."/>
            <person name="Fewer D.P."/>
            <person name="Sivonen K."/>
            <person name="Pezzolesi L."/>
            <person name="Pistocchi R."/>
        </authorList>
    </citation>
    <scope>NUCLEOTIDE SEQUENCE [LARGE SCALE GENOMIC DNA]</scope>
    <source>
        <strain evidence="3">LRLZ20PSL1</strain>
    </source>
</reference>
<dbReference type="GO" id="GO:0004519">
    <property type="term" value="F:endonuclease activity"/>
    <property type="evidence" value="ECO:0007669"/>
    <property type="project" value="UniProtKB-KW"/>
</dbReference>
<keyword evidence="2" id="KW-0378">Hydrolase</keyword>
<protein>
    <submittedName>
        <fullName evidence="2">Type I restriction endonuclease</fullName>
    </submittedName>
</protein>